<dbReference type="eggNOG" id="COG3706">
    <property type="taxonomic scope" value="Bacteria"/>
</dbReference>
<gene>
    <name evidence="2" type="ordered locus">Fnod_0266</name>
</gene>
<dbReference type="GO" id="GO:1902201">
    <property type="term" value="P:negative regulation of bacterial-type flagellum-dependent cell motility"/>
    <property type="evidence" value="ECO:0007669"/>
    <property type="project" value="TreeGrafter"/>
</dbReference>
<dbReference type="InterPro" id="IPR043128">
    <property type="entry name" value="Rev_trsase/Diguanyl_cyclase"/>
</dbReference>
<dbReference type="Gene3D" id="3.30.70.270">
    <property type="match status" value="1"/>
</dbReference>
<reference evidence="2 3" key="2">
    <citation type="journal article" date="2009" name="Proc. Natl. Acad. Sci. U.S.A.">
        <title>On the chimeric nature, thermophilic origin, and phylogenetic placement of the Thermotogales.</title>
        <authorList>
            <person name="Zhaxybayeva O."/>
            <person name="Swithers K.S."/>
            <person name="Lapierre P."/>
            <person name="Fournier G.P."/>
            <person name="Bickhart D.M."/>
            <person name="DeBoy R.T."/>
            <person name="Nelson K.E."/>
            <person name="Nesbo C.L."/>
            <person name="Doolittle W.F."/>
            <person name="Gogarten J.P."/>
            <person name="Noll K.M."/>
        </authorList>
    </citation>
    <scope>NUCLEOTIDE SEQUENCE [LARGE SCALE GENOMIC DNA]</scope>
    <source>
        <strain evidence="3">ATCC 35602 / DSM 5306 / Rt17-B1</strain>
    </source>
</reference>
<proteinExistence type="predicted"/>
<sequence length="1195" mass="140912">MFLPITAEKHDEYYIVKFAYSDEKPVLNYEDKIDDQSLRDLIYSLMFYIYGVKSGVFPSLGYYSLDDIFVYAGQIFFLPPTVYSWDFIYKVLDKSGRSLFVAPEFLEKGTTNFQSTLYVCGKIIEYFDHKKKYNFITQELVKEIPEDRKFYDGWLKEFGLFDNEEIEEFSKEMFEKIKNSKEKFNIIRLKSARWIELNAVLLSINKKVSSLENSAMIFVKNDFTNVPRQLMAKYKGYVPASEYNLFLRALYDNVKFNSIIPVIISTFNSFDNIFVFIEDLDNSDYFVRSFISYLSESNLSSKVYVFSKESKFANFTFEIPKSIKFKVEDKPHAFDELCPKNLKYLALLGENFSRNDVRNLEKSLKNRLEKEIEYGLKKGIIELDDVNYRFSNEYWKQLYESIDLGEKVAIHSKLAKVYLNLDNPYRDILKSGFHYTSAGKDISAAVIYLRFIKKNLDTYVFSTERMKDIFSRIYYLLKKCNHLDSYAFHSLKLKFQYQSFEDLPFEVPLPESKKFLHLKLLEKYINNKEREVIEDFTKFFEKPQVKSEYDFEDFKLLSAYLIYNYSYYRVYDKLENTEEVKNIVNNIKEKNEKWATLKAEYLLLIANSMLYKNGKEAKIYLEQMTKIATHYNKKYLLIQAYNAFGILNDATALSIDNFRRAIQISDEIGYVKRKFIPMVNLLRALLYFGYIEEMRDKIDEFGKYKLIINNPSDLAFYYRIISFLPMYEQKYKEAKEILNKSLEIESNFGLQKSSLRAIILNELICGNYDNARRIIVENKDDPAIKTRAFEYLVKMVLAENDDELKEIWIEYKNSSYELLREEILYIFAEKIAKVDLDGFLKEISKWENEYTTTGVKLSLFYVLLAKHKYLKTIGNHVRLAQLNSEICTLANDIKIDHPILNECISENTDKFLELLHIFKRIDMKITIEQFVNLFAAEIHRLFSAEKLFLNVNDELIGISYNISNIPYITEIPKEEVFQLSPLEVLIKENIDDKSSYLIYIYSENYKSNDSYELEKRLTLLQELFSGQLRGVILRERANIDSLTGLYNRWKFNQFINELFDTKSKEFSIFIADIDNFKKINDTYGHMVGDSVLKNIAKILKEHVRDEGLVARYGGEEFVGIVYKSKYEAAKLCDTIRENIEKESLKIFGFRVTISIGMADVNEKENVTELLGLADQRLYKAKEAGKNRVVWGEYRC</sequence>
<dbReference type="CDD" id="cd01949">
    <property type="entry name" value="GGDEF"/>
    <property type="match status" value="1"/>
</dbReference>
<dbReference type="InterPro" id="IPR000160">
    <property type="entry name" value="GGDEF_dom"/>
</dbReference>
<dbReference type="Proteomes" id="UP000002415">
    <property type="component" value="Chromosome"/>
</dbReference>
<dbReference type="KEGG" id="fno:Fnod_0266"/>
<dbReference type="STRING" id="381764.Fnod_0266"/>
<dbReference type="SUPFAM" id="SSF55073">
    <property type="entry name" value="Nucleotide cyclase"/>
    <property type="match status" value="1"/>
</dbReference>
<dbReference type="GO" id="GO:0005886">
    <property type="term" value="C:plasma membrane"/>
    <property type="evidence" value="ECO:0007669"/>
    <property type="project" value="TreeGrafter"/>
</dbReference>
<feature type="domain" description="GGDEF" evidence="1">
    <location>
        <begin position="1064"/>
        <end position="1193"/>
    </location>
</feature>
<reference evidence="2 3" key="1">
    <citation type="submission" date="2007-07" db="EMBL/GenBank/DDBJ databases">
        <title>Complete sequence of Fervidobacterium nodosum Rt17-B1.</title>
        <authorList>
            <consortium name="US DOE Joint Genome Institute"/>
            <person name="Copeland A."/>
            <person name="Lucas S."/>
            <person name="Lapidus A."/>
            <person name="Barry K."/>
            <person name="Glavina del Rio T."/>
            <person name="Dalin E."/>
            <person name="Tice H."/>
            <person name="Pitluck S."/>
            <person name="Saunders E."/>
            <person name="Brettin T."/>
            <person name="Bruce D."/>
            <person name="Detter J.C."/>
            <person name="Han C."/>
            <person name="Schmutz J."/>
            <person name="Larimer F."/>
            <person name="Land M."/>
            <person name="Hauser L."/>
            <person name="Kyrpides N."/>
            <person name="Mikhailova N."/>
            <person name="Nelson K."/>
            <person name="Gogarten J.P."/>
            <person name="Noll K."/>
            <person name="Richardson P."/>
        </authorList>
    </citation>
    <scope>NUCLEOTIDE SEQUENCE [LARGE SCALE GENOMIC DNA]</scope>
    <source>
        <strain evidence="3">ATCC 35602 / DSM 5306 / Rt17-B1</strain>
    </source>
</reference>
<keyword evidence="3" id="KW-1185">Reference proteome</keyword>
<dbReference type="OrthoDB" id="38958at2"/>
<accession>A7HJP9</accession>
<dbReference type="InterPro" id="IPR029787">
    <property type="entry name" value="Nucleotide_cyclase"/>
</dbReference>
<dbReference type="GO" id="GO:0043709">
    <property type="term" value="P:cell adhesion involved in single-species biofilm formation"/>
    <property type="evidence" value="ECO:0007669"/>
    <property type="project" value="TreeGrafter"/>
</dbReference>
<dbReference type="AlphaFoldDB" id="A7HJP9"/>
<dbReference type="FunFam" id="3.30.70.270:FF:000001">
    <property type="entry name" value="Diguanylate cyclase domain protein"/>
    <property type="match status" value="1"/>
</dbReference>
<dbReference type="PROSITE" id="PS50887">
    <property type="entry name" value="GGDEF"/>
    <property type="match status" value="1"/>
</dbReference>
<dbReference type="EMBL" id="CP000771">
    <property type="protein sequence ID" value="ABS60132.1"/>
    <property type="molecule type" value="Genomic_DNA"/>
</dbReference>
<dbReference type="NCBIfam" id="TIGR00254">
    <property type="entry name" value="GGDEF"/>
    <property type="match status" value="1"/>
</dbReference>
<evidence type="ECO:0000313" key="3">
    <source>
        <dbReference type="Proteomes" id="UP000002415"/>
    </source>
</evidence>
<evidence type="ECO:0000259" key="1">
    <source>
        <dbReference type="PROSITE" id="PS50887"/>
    </source>
</evidence>
<dbReference type="HOGENOM" id="CLU_006091_0_0_0"/>
<dbReference type="InterPro" id="IPR050469">
    <property type="entry name" value="Diguanylate_Cyclase"/>
</dbReference>
<dbReference type="Pfam" id="PF00990">
    <property type="entry name" value="GGDEF"/>
    <property type="match status" value="1"/>
</dbReference>
<dbReference type="eggNOG" id="COG0457">
    <property type="taxonomic scope" value="Bacteria"/>
</dbReference>
<name>A7HJP9_FERNB</name>
<dbReference type="PANTHER" id="PTHR45138:SF9">
    <property type="entry name" value="DIGUANYLATE CYCLASE DGCM-RELATED"/>
    <property type="match status" value="1"/>
</dbReference>
<evidence type="ECO:0000313" key="2">
    <source>
        <dbReference type="EMBL" id="ABS60132.1"/>
    </source>
</evidence>
<dbReference type="PANTHER" id="PTHR45138">
    <property type="entry name" value="REGULATORY COMPONENTS OF SENSORY TRANSDUCTION SYSTEM"/>
    <property type="match status" value="1"/>
</dbReference>
<organism evidence="2 3">
    <name type="scientific">Fervidobacterium nodosum (strain ATCC 35602 / DSM 5306 / Rt17-B1)</name>
    <dbReference type="NCBI Taxonomy" id="381764"/>
    <lineage>
        <taxon>Bacteria</taxon>
        <taxon>Thermotogati</taxon>
        <taxon>Thermotogota</taxon>
        <taxon>Thermotogae</taxon>
        <taxon>Thermotogales</taxon>
        <taxon>Fervidobacteriaceae</taxon>
        <taxon>Fervidobacterium</taxon>
    </lineage>
</organism>
<protein>
    <submittedName>
        <fullName evidence="2">Diguanylate cyclase</fullName>
    </submittedName>
</protein>
<dbReference type="GO" id="GO:0052621">
    <property type="term" value="F:diguanylate cyclase activity"/>
    <property type="evidence" value="ECO:0007669"/>
    <property type="project" value="TreeGrafter"/>
</dbReference>
<dbReference type="SMART" id="SM00267">
    <property type="entry name" value="GGDEF"/>
    <property type="match status" value="1"/>
</dbReference>